<protein>
    <recommendedName>
        <fullName evidence="1">Alginate export domain-containing protein</fullName>
    </recommendedName>
</protein>
<proteinExistence type="predicted"/>
<dbReference type="InterPro" id="IPR025388">
    <property type="entry name" value="Alginate_export_dom"/>
</dbReference>
<accession>A0A841J217</accession>
<evidence type="ECO:0000313" key="2">
    <source>
        <dbReference type="EMBL" id="MBB6124744.1"/>
    </source>
</evidence>
<feature type="domain" description="Alginate export" evidence="1">
    <location>
        <begin position="26"/>
        <end position="412"/>
    </location>
</feature>
<dbReference type="AlphaFoldDB" id="A0A841J217"/>
<organism evidence="2 3">
    <name type="scientific">Sphingobium subterraneum</name>
    <dbReference type="NCBI Taxonomy" id="627688"/>
    <lineage>
        <taxon>Bacteria</taxon>
        <taxon>Pseudomonadati</taxon>
        <taxon>Pseudomonadota</taxon>
        <taxon>Alphaproteobacteria</taxon>
        <taxon>Sphingomonadales</taxon>
        <taxon>Sphingomonadaceae</taxon>
        <taxon>Sphingobium</taxon>
    </lineage>
</organism>
<evidence type="ECO:0000313" key="3">
    <source>
        <dbReference type="Proteomes" id="UP000552700"/>
    </source>
</evidence>
<keyword evidence="3" id="KW-1185">Reference proteome</keyword>
<name>A0A841J217_9SPHN</name>
<reference evidence="2 3" key="1">
    <citation type="submission" date="2020-08" db="EMBL/GenBank/DDBJ databases">
        <title>Genomic Encyclopedia of Type Strains, Phase IV (KMG-IV): sequencing the most valuable type-strain genomes for metagenomic binning, comparative biology and taxonomic classification.</title>
        <authorList>
            <person name="Goeker M."/>
        </authorList>
    </citation>
    <scope>NUCLEOTIDE SEQUENCE [LARGE SCALE GENOMIC DNA]</scope>
    <source>
        <strain evidence="2 3">DSM 102255</strain>
    </source>
</reference>
<dbReference type="InterPro" id="IPR053728">
    <property type="entry name" value="Alginate_Permeability_Chnl"/>
</dbReference>
<sequence length="443" mass="48809">MLAPHAAHAKAPTLQQALGNPADVKISGSVRVRYEALDGQFRPGFDAKDDLWSVRTTLAAEWNAGPVRIGGELYDSRAYDTDSGSVLTTGEVNTLEMVQAYLATDIRGAFGKGSTLTLQAGRFTMNLGSRRLVAADDYRNTTSGYTGFRADLQLKDRTSATLFYTLPQQRLPESFADLRDNKVRLDREDWSLRLFGALVSRPIGRGKILAELGYVRLQEFDRPSRLTRNRDLHSISARVMTTPAPDTVDLEVEGIYQSGSIRSSAAANAGRLDVEAWFVHADAGYTFRHAWKPRLSIEYDRASGDGPGRKYTRFDTLFGMRRSDLAPSGIYAALGRTNVETVGLRAEAAPSRRLDMFANARALWAASRTDSFSTTGIRDATGRSGRFAGYQVEGRVRYWIVPDVLRAELNAAWLARRALLDTAPNAPGHGDTHYGVLSLTTTF</sequence>
<gene>
    <name evidence="2" type="ORF">FHS92_002497</name>
</gene>
<dbReference type="Proteomes" id="UP000552700">
    <property type="component" value="Unassembled WGS sequence"/>
</dbReference>
<dbReference type="SUPFAM" id="SSF56935">
    <property type="entry name" value="Porins"/>
    <property type="match status" value="1"/>
</dbReference>
<comment type="caution">
    <text evidence="2">The sequence shown here is derived from an EMBL/GenBank/DDBJ whole genome shotgun (WGS) entry which is preliminary data.</text>
</comment>
<dbReference type="EMBL" id="JACIJP010000004">
    <property type="protein sequence ID" value="MBB6124744.1"/>
    <property type="molecule type" value="Genomic_DNA"/>
</dbReference>
<dbReference type="Pfam" id="PF13372">
    <property type="entry name" value="Alginate_exp"/>
    <property type="match status" value="1"/>
</dbReference>
<evidence type="ECO:0000259" key="1">
    <source>
        <dbReference type="Pfam" id="PF13372"/>
    </source>
</evidence>
<dbReference type="Gene3D" id="2.40.160.100">
    <property type="match status" value="1"/>
</dbReference>